<comment type="caution">
    <text evidence="1">The sequence shown here is derived from an EMBL/GenBank/DDBJ whole genome shotgun (WGS) entry which is preliminary data.</text>
</comment>
<sequence length="356" mass="36651">MNTKRMALSAAAAGTAAGVVGLVLVALPAGASAAPPNLPAISPEALVQSVLSAKVPAMSGSVSFDADLGLPIPGLPSGDKPIRVFTDGTGKAKLLLPTGPAEKSIVEDGKDVWIWNSQDQTVTKIDGGADKKFHGGMSEGMLADPQNAAATLVSEMRKDSNVTVDGTGWVADRSVYELVLTPKPTERTLLREVRVAVDSQLRVPLQLEVFANGQSDPAVKVGFTEFAPGAQDPKLFTFTPPPGAKVTERSGNDLPKPEEAKGLIDQLQLKVVGHGWDTVLVGKVPAGVLGATPQNGGDKHGFDPMQLIKSMGTKVQGPFGSGVAIKASVGTILIAADGRVAIGAVPQQVLVEALGK</sequence>
<keyword evidence="2" id="KW-1185">Reference proteome</keyword>
<dbReference type="InterPro" id="IPR052944">
    <property type="entry name" value="Sporulation_related"/>
</dbReference>
<dbReference type="RefSeq" id="WP_133847119.1">
    <property type="nucleotide sequence ID" value="NZ_SNXZ01000001.1"/>
</dbReference>
<evidence type="ECO:0000313" key="1">
    <source>
        <dbReference type="EMBL" id="TDQ04161.1"/>
    </source>
</evidence>
<dbReference type="AlphaFoldDB" id="A0A4R6SJY6"/>
<dbReference type="PANTHER" id="PTHR37507">
    <property type="entry name" value="SPORULATION PROTEIN YDCC"/>
    <property type="match status" value="1"/>
</dbReference>
<dbReference type="EMBL" id="SNXZ01000001">
    <property type="protein sequence ID" value="TDQ04161.1"/>
    <property type="molecule type" value="Genomic_DNA"/>
</dbReference>
<accession>A0A4R6SJY6</accession>
<dbReference type="Gene3D" id="2.50.20.10">
    <property type="entry name" value="Lipoprotein localisation LolA/LolB/LppX"/>
    <property type="match status" value="1"/>
</dbReference>
<dbReference type="PANTHER" id="PTHR37507:SF2">
    <property type="entry name" value="SPORULATION PROTEIN YDCC"/>
    <property type="match status" value="1"/>
</dbReference>
<dbReference type="Proteomes" id="UP000295444">
    <property type="component" value="Unassembled WGS sequence"/>
</dbReference>
<dbReference type="OrthoDB" id="4822274at2"/>
<dbReference type="InterPro" id="IPR006311">
    <property type="entry name" value="TAT_signal"/>
</dbReference>
<gene>
    <name evidence="1" type="ORF">EV186_101102</name>
</gene>
<dbReference type="InterPro" id="IPR029046">
    <property type="entry name" value="LolA/LolB/LppX"/>
</dbReference>
<name>A0A4R6SJY6_LABRH</name>
<dbReference type="SUPFAM" id="SSF89392">
    <property type="entry name" value="Prokaryotic lipoproteins and lipoprotein localization factors"/>
    <property type="match status" value="1"/>
</dbReference>
<proteinExistence type="predicted"/>
<protein>
    <recommendedName>
        <fullName evidence="3">Outer membrane lipoprotein-sorting protein</fullName>
    </recommendedName>
</protein>
<dbReference type="PROSITE" id="PS51318">
    <property type="entry name" value="TAT"/>
    <property type="match status" value="1"/>
</dbReference>
<evidence type="ECO:0000313" key="2">
    <source>
        <dbReference type="Proteomes" id="UP000295444"/>
    </source>
</evidence>
<organism evidence="1 2">
    <name type="scientific">Labedaea rhizosphaerae</name>
    <dbReference type="NCBI Taxonomy" id="598644"/>
    <lineage>
        <taxon>Bacteria</taxon>
        <taxon>Bacillati</taxon>
        <taxon>Actinomycetota</taxon>
        <taxon>Actinomycetes</taxon>
        <taxon>Pseudonocardiales</taxon>
        <taxon>Pseudonocardiaceae</taxon>
        <taxon>Labedaea</taxon>
    </lineage>
</organism>
<reference evidence="1 2" key="1">
    <citation type="submission" date="2019-03" db="EMBL/GenBank/DDBJ databases">
        <title>Genomic Encyclopedia of Type Strains, Phase IV (KMG-IV): sequencing the most valuable type-strain genomes for metagenomic binning, comparative biology and taxonomic classification.</title>
        <authorList>
            <person name="Goeker M."/>
        </authorList>
    </citation>
    <scope>NUCLEOTIDE SEQUENCE [LARGE SCALE GENOMIC DNA]</scope>
    <source>
        <strain evidence="1 2">DSM 45361</strain>
    </source>
</reference>
<evidence type="ECO:0008006" key="3">
    <source>
        <dbReference type="Google" id="ProtNLM"/>
    </source>
</evidence>